<evidence type="ECO:0000256" key="6">
    <source>
        <dbReference type="ARBA" id="ARBA00022840"/>
    </source>
</evidence>
<keyword evidence="4" id="KW-1003">Cell membrane</keyword>
<dbReference type="InterPro" id="IPR030679">
    <property type="entry name" value="ABC_ATPase_HisP-typ"/>
</dbReference>
<dbReference type="PIRSF" id="PIRSF039085">
    <property type="entry name" value="ABC_ATPase_HisP"/>
    <property type="match status" value="1"/>
</dbReference>
<dbReference type="EMBL" id="WUEY01000020">
    <property type="protein sequence ID" value="NEI73599.1"/>
    <property type="molecule type" value="Genomic_DNA"/>
</dbReference>
<dbReference type="GO" id="GO:0005524">
    <property type="term" value="F:ATP binding"/>
    <property type="evidence" value="ECO:0007669"/>
    <property type="project" value="UniProtKB-KW"/>
</dbReference>
<keyword evidence="8" id="KW-0472">Membrane</keyword>
<accession>A0A6L9UE49</accession>
<dbReference type="PANTHER" id="PTHR43166">
    <property type="entry name" value="AMINO ACID IMPORT ATP-BINDING PROTEIN"/>
    <property type="match status" value="1"/>
</dbReference>
<evidence type="ECO:0000256" key="1">
    <source>
        <dbReference type="ARBA" id="ARBA00004202"/>
    </source>
</evidence>
<gene>
    <name evidence="10" type="ORF">GR212_29020</name>
</gene>
<evidence type="ECO:0000259" key="9">
    <source>
        <dbReference type="PROSITE" id="PS50893"/>
    </source>
</evidence>
<dbReference type="SUPFAM" id="SSF52540">
    <property type="entry name" value="P-loop containing nucleoside triphosphate hydrolases"/>
    <property type="match status" value="1"/>
</dbReference>
<dbReference type="PROSITE" id="PS50893">
    <property type="entry name" value="ABC_TRANSPORTER_2"/>
    <property type="match status" value="1"/>
</dbReference>
<keyword evidence="6 10" id="KW-0067">ATP-binding</keyword>
<proteinExistence type="inferred from homology"/>
<comment type="subcellular location">
    <subcellularLocation>
        <location evidence="1">Cell membrane</location>
        <topology evidence="1">Peripheral membrane protein</topology>
    </subcellularLocation>
</comment>
<dbReference type="GO" id="GO:0016887">
    <property type="term" value="F:ATP hydrolysis activity"/>
    <property type="evidence" value="ECO:0007669"/>
    <property type="project" value="InterPro"/>
</dbReference>
<dbReference type="PROSITE" id="PS00211">
    <property type="entry name" value="ABC_TRANSPORTER_1"/>
    <property type="match status" value="1"/>
</dbReference>
<dbReference type="Gene3D" id="3.40.50.300">
    <property type="entry name" value="P-loop containing nucleotide triphosphate hydrolases"/>
    <property type="match status" value="1"/>
</dbReference>
<organism evidence="10 11">
    <name type="scientific">Rhizobium lusitanum</name>
    <dbReference type="NCBI Taxonomy" id="293958"/>
    <lineage>
        <taxon>Bacteria</taxon>
        <taxon>Pseudomonadati</taxon>
        <taxon>Pseudomonadota</taxon>
        <taxon>Alphaproteobacteria</taxon>
        <taxon>Hyphomicrobiales</taxon>
        <taxon>Rhizobiaceae</taxon>
        <taxon>Rhizobium/Agrobacterium group</taxon>
        <taxon>Rhizobium</taxon>
    </lineage>
</organism>
<evidence type="ECO:0000313" key="10">
    <source>
        <dbReference type="EMBL" id="NEI73599.1"/>
    </source>
</evidence>
<reference evidence="10 11" key="1">
    <citation type="submission" date="2019-12" db="EMBL/GenBank/DDBJ databases">
        <title>Rhizobium genotypes associated with high levels of biological nitrogen fixation by grain legumes in a temperate-maritime cropping system.</title>
        <authorList>
            <person name="Maluk M."/>
            <person name="Francesc Ferrando Molina F."/>
            <person name="Lopez Del Egido L."/>
            <person name="Lafos M."/>
            <person name="Langarica-Fuentes A."/>
            <person name="Gebre Yohannes G."/>
            <person name="Young M.W."/>
            <person name="Martin P."/>
            <person name="Gantlett R."/>
            <person name="Kenicer G."/>
            <person name="Hawes C."/>
            <person name="Begg G.S."/>
            <person name="Quilliam R.S."/>
            <person name="Squire G.R."/>
            <person name="Poole P.S."/>
            <person name="Young P.W."/>
            <person name="Iannetta P.M."/>
            <person name="James E.K."/>
        </authorList>
    </citation>
    <scope>NUCLEOTIDE SEQUENCE [LARGE SCALE GENOMIC DNA]</scope>
    <source>
        <strain evidence="10 11">JHI1118</strain>
    </source>
</reference>
<dbReference type="AlphaFoldDB" id="A0A6L9UE49"/>
<dbReference type="InterPro" id="IPR003593">
    <property type="entry name" value="AAA+_ATPase"/>
</dbReference>
<evidence type="ECO:0000256" key="8">
    <source>
        <dbReference type="ARBA" id="ARBA00023136"/>
    </source>
</evidence>
<sequence length="282" mass="30770">MSSPLLRVVQEGDVLNAPEFKRKLVQIAGLSKKFGQDVVLKDISLDVSAGEVLTLIGPSGSGKSTLLRCINLLETPSEGTISIDGEAIWNSREPGSRLSAKRLAAKRSEIGMVFQRFNLFPHLTVLENVSIGLTKVLGKTKSEAGETATHFIEAVGLSRFLGAYPATLSGGQQQRVAISRALAMRPKLMLFDEPTASLDPELVGEVMDVMRMVARTGTTMVVVTHEMHFAEDIADRVVFLDGGRVVEEGVPSEVLRKPRHERTAAFLSRVLARERREGHLQS</sequence>
<comment type="similarity">
    <text evidence="2">Belongs to the ABC transporter superfamily.</text>
</comment>
<dbReference type="SMART" id="SM00382">
    <property type="entry name" value="AAA"/>
    <property type="match status" value="1"/>
</dbReference>
<evidence type="ECO:0000313" key="11">
    <source>
        <dbReference type="Proteomes" id="UP000483035"/>
    </source>
</evidence>
<evidence type="ECO:0000256" key="7">
    <source>
        <dbReference type="ARBA" id="ARBA00022970"/>
    </source>
</evidence>
<comment type="caution">
    <text evidence="10">The sequence shown here is derived from an EMBL/GenBank/DDBJ whole genome shotgun (WGS) entry which is preliminary data.</text>
</comment>
<dbReference type="Proteomes" id="UP000483035">
    <property type="component" value="Unassembled WGS sequence"/>
</dbReference>
<dbReference type="GO" id="GO:0015424">
    <property type="term" value="F:ABC-type amino acid transporter activity"/>
    <property type="evidence" value="ECO:0007669"/>
    <property type="project" value="InterPro"/>
</dbReference>
<dbReference type="Pfam" id="PF00005">
    <property type="entry name" value="ABC_tran"/>
    <property type="match status" value="1"/>
</dbReference>
<evidence type="ECO:0000256" key="4">
    <source>
        <dbReference type="ARBA" id="ARBA00022475"/>
    </source>
</evidence>
<dbReference type="InterPro" id="IPR027417">
    <property type="entry name" value="P-loop_NTPase"/>
</dbReference>
<protein>
    <submittedName>
        <fullName evidence="10">ATP-binding cassette domain-containing protein</fullName>
    </submittedName>
</protein>
<name>A0A6L9UE49_9HYPH</name>
<evidence type="ECO:0000256" key="5">
    <source>
        <dbReference type="ARBA" id="ARBA00022741"/>
    </source>
</evidence>
<keyword evidence="5" id="KW-0547">Nucleotide-binding</keyword>
<evidence type="ECO:0000256" key="2">
    <source>
        <dbReference type="ARBA" id="ARBA00005417"/>
    </source>
</evidence>
<dbReference type="InterPro" id="IPR050086">
    <property type="entry name" value="MetN_ABC_transporter-like"/>
</dbReference>
<dbReference type="InterPro" id="IPR003439">
    <property type="entry name" value="ABC_transporter-like_ATP-bd"/>
</dbReference>
<keyword evidence="7" id="KW-0029">Amino-acid transport</keyword>
<dbReference type="GO" id="GO:0005886">
    <property type="term" value="C:plasma membrane"/>
    <property type="evidence" value="ECO:0007669"/>
    <property type="project" value="UniProtKB-SubCell"/>
</dbReference>
<dbReference type="CDD" id="cd03262">
    <property type="entry name" value="ABC_HisP_GlnQ"/>
    <property type="match status" value="1"/>
</dbReference>
<dbReference type="PANTHER" id="PTHR43166:SF9">
    <property type="entry name" value="GLUTAMATE_ASPARTATE IMPORT ATP-BINDING PROTEIN GLTL"/>
    <property type="match status" value="1"/>
</dbReference>
<feature type="domain" description="ABC transporter" evidence="9">
    <location>
        <begin position="25"/>
        <end position="267"/>
    </location>
</feature>
<keyword evidence="3" id="KW-0813">Transport</keyword>
<evidence type="ECO:0000256" key="3">
    <source>
        <dbReference type="ARBA" id="ARBA00022448"/>
    </source>
</evidence>
<dbReference type="InterPro" id="IPR017871">
    <property type="entry name" value="ABC_transporter-like_CS"/>
</dbReference>